<gene>
    <name evidence="3" type="ORF">IRJ41_025570</name>
</gene>
<keyword evidence="2" id="KW-0812">Transmembrane</keyword>
<name>A0A9W7TRN9_TRIRA</name>
<evidence type="ECO:0000256" key="1">
    <source>
        <dbReference type="SAM" id="MobiDB-lite"/>
    </source>
</evidence>
<feature type="transmembrane region" description="Helical" evidence="2">
    <location>
        <begin position="25"/>
        <end position="41"/>
    </location>
</feature>
<keyword evidence="2" id="KW-1133">Transmembrane helix</keyword>
<dbReference type="EMBL" id="JAFHDT010000014">
    <property type="protein sequence ID" value="KAI7801173.1"/>
    <property type="molecule type" value="Genomic_DNA"/>
</dbReference>
<proteinExistence type="predicted"/>
<evidence type="ECO:0000256" key="2">
    <source>
        <dbReference type="SAM" id="Phobius"/>
    </source>
</evidence>
<feature type="compositionally biased region" description="Acidic residues" evidence="1">
    <location>
        <begin position="81"/>
        <end position="92"/>
    </location>
</feature>
<keyword evidence="2" id="KW-0472">Membrane</keyword>
<sequence length="235" mass="25924">RGVILIRAIDLQIPSRTKLLSQKRLSLLSVIYTCTLTAAFSTRSVDVLKNSKMLRILLLFLILRCAAATSEDTEGTTSGDFGDEEADDVEEMTQDKTRSLPGDNTTLDKSQGAGDETVADWTMVIVIAAASVVALAVVAVGGIILFRRYLRSREQGNSQAENCPNQFVCLLGRENEGGKKVLQFMVHVSTNWCSCDKQIVTFNTSVPEYLNPCHKPHEESLRCSCTRARLYAKTE</sequence>
<reference evidence="3" key="1">
    <citation type="submission" date="2021-02" db="EMBL/GenBank/DDBJ databases">
        <title>Comparative genomics reveals that relaxation of natural selection precedes convergent phenotypic evolution of cavefish.</title>
        <authorList>
            <person name="Peng Z."/>
        </authorList>
    </citation>
    <scope>NUCLEOTIDE SEQUENCE</scope>
    <source>
        <tissue evidence="3">Muscle</tissue>
    </source>
</reference>
<evidence type="ECO:0000313" key="3">
    <source>
        <dbReference type="EMBL" id="KAI7801173.1"/>
    </source>
</evidence>
<dbReference type="AlphaFoldDB" id="A0A9W7TRN9"/>
<feature type="transmembrane region" description="Helical" evidence="2">
    <location>
        <begin position="121"/>
        <end position="146"/>
    </location>
</feature>
<evidence type="ECO:0000313" key="4">
    <source>
        <dbReference type="Proteomes" id="UP001059041"/>
    </source>
</evidence>
<accession>A0A9W7TRN9</accession>
<feature type="non-terminal residue" evidence="3">
    <location>
        <position position="235"/>
    </location>
</feature>
<organism evidence="3 4">
    <name type="scientific">Triplophysa rosa</name>
    <name type="common">Cave loach</name>
    <dbReference type="NCBI Taxonomy" id="992332"/>
    <lineage>
        <taxon>Eukaryota</taxon>
        <taxon>Metazoa</taxon>
        <taxon>Chordata</taxon>
        <taxon>Craniata</taxon>
        <taxon>Vertebrata</taxon>
        <taxon>Euteleostomi</taxon>
        <taxon>Actinopterygii</taxon>
        <taxon>Neopterygii</taxon>
        <taxon>Teleostei</taxon>
        <taxon>Ostariophysi</taxon>
        <taxon>Cypriniformes</taxon>
        <taxon>Nemacheilidae</taxon>
        <taxon>Triplophysa</taxon>
    </lineage>
</organism>
<dbReference type="Proteomes" id="UP001059041">
    <property type="component" value="Linkage Group LG14"/>
</dbReference>
<keyword evidence="4" id="KW-1185">Reference proteome</keyword>
<feature type="region of interest" description="Disordered" evidence="1">
    <location>
        <begin position="72"/>
        <end position="112"/>
    </location>
</feature>
<protein>
    <submittedName>
        <fullName evidence="3">Uncharacterized protein</fullName>
    </submittedName>
</protein>
<comment type="caution">
    <text evidence="3">The sequence shown here is derived from an EMBL/GenBank/DDBJ whole genome shotgun (WGS) entry which is preliminary data.</text>
</comment>